<feature type="transmembrane region" description="Helical" evidence="1">
    <location>
        <begin position="187"/>
        <end position="206"/>
    </location>
</feature>
<dbReference type="Proteomes" id="UP000268007">
    <property type="component" value="Unassembled WGS sequence"/>
</dbReference>
<proteinExistence type="predicted"/>
<keyword evidence="1" id="KW-0472">Membrane</keyword>
<name>A0A495JA51_9SPHI</name>
<feature type="transmembrane region" description="Helical" evidence="1">
    <location>
        <begin position="73"/>
        <end position="94"/>
    </location>
</feature>
<evidence type="ECO:0000256" key="1">
    <source>
        <dbReference type="SAM" id="Phobius"/>
    </source>
</evidence>
<gene>
    <name evidence="2" type="ORF">BDD43_5627</name>
</gene>
<organism evidence="2 3">
    <name type="scientific">Mucilaginibacter gracilis</name>
    <dbReference type="NCBI Taxonomy" id="423350"/>
    <lineage>
        <taxon>Bacteria</taxon>
        <taxon>Pseudomonadati</taxon>
        <taxon>Bacteroidota</taxon>
        <taxon>Sphingobacteriia</taxon>
        <taxon>Sphingobacteriales</taxon>
        <taxon>Sphingobacteriaceae</taxon>
        <taxon>Mucilaginibacter</taxon>
    </lineage>
</organism>
<feature type="transmembrane region" description="Helical" evidence="1">
    <location>
        <begin position="137"/>
        <end position="157"/>
    </location>
</feature>
<dbReference type="RefSeq" id="WP_121201415.1">
    <property type="nucleotide sequence ID" value="NZ_RBKU01000001.1"/>
</dbReference>
<keyword evidence="1" id="KW-0812">Transmembrane</keyword>
<feature type="transmembrane region" description="Helical" evidence="1">
    <location>
        <begin position="164"/>
        <end position="181"/>
    </location>
</feature>
<feature type="transmembrane region" description="Helical" evidence="1">
    <location>
        <begin position="23"/>
        <end position="46"/>
    </location>
</feature>
<evidence type="ECO:0000313" key="3">
    <source>
        <dbReference type="Proteomes" id="UP000268007"/>
    </source>
</evidence>
<keyword evidence="3" id="KW-1185">Reference proteome</keyword>
<evidence type="ECO:0000313" key="2">
    <source>
        <dbReference type="EMBL" id="RKR85358.1"/>
    </source>
</evidence>
<reference evidence="2 3" key="1">
    <citation type="submission" date="2018-10" db="EMBL/GenBank/DDBJ databases">
        <title>Genomic Encyclopedia of Archaeal and Bacterial Type Strains, Phase II (KMG-II): from individual species to whole genera.</title>
        <authorList>
            <person name="Goeker M."/>
        </authorList>
    </citation>
    <scope>NUCLEOTIDE SEQUENCE [LARGE SCALE GENOMIC DNA]</scope>
    <source>
        <strain evidence="2 3">DSM 18602</strain>
    </source>
</reference>
<dbReference type="AlphaFoldDB" id="A0A495JA51"/>
<protein>
    <submittedName>
        <fullName evidence="2">Uncharacterized protein</fullName>
    </submittedName>
</protein>
<keyword evidence="1" id="KW-1133">Transmembrane helix</keyword>
<dbReference type="OrthoDB" id="1120881at2"/>
<dbReference type="EMBL" id="RBKU01000001">
    <property type="protein sequence ID" value="RKR85358.1"/>
    <property type="molecule type" value="Genomic_DNA"/>
</dbReference>
<accession>A0A495JA51</accession>
<comment type="caution">
    <text evidence="2">The sequence shown here is derived from an EMBL/GenBank/DDBJ whole genome shotgun (WGS) entry which is preliminary data.</text>
</comment>
<feature type="transmembrane region" description="Helical" evidence="1">
    <location>
        <begin position="114"/>
        <end position="131"/>
    </location>
</feature>
<sequence length="210" mass="23187">MENQNIEDELVSIRSLMERSSKFISLSGLSGIMAGIYALIGSALAYHTVYSRTGFFSSRDFVVADIDTHLNTLIHLLIIAAAVLLLSVCTGIFLSVKKAKRKGQSVWTTTTRSLLFHSAIPLVTGGLFMMILMNRGYYMIVAPASLIFYGLAVISGSHYTFTDVKYLGILQIILGLIAALYPGYGLIFWALGFGVLHIVYGSIMYFKYDR</sequence>